<dbReference type="Proteomes" id="UP000283509">
    <property type="component" value="Unassembled WGS sequence"/>
</dbReference>
<dbReference type="SUPFAM" id="SSF81321">
    <property type="entry name" value="Family A G protein-coupled receptor-like"/>
    <property type="match status" value="1"/>
</dbReference>
<dbReference type="Gene3D" id="1.20.1070.10">
    <property type="entry name" value="Rhodopsin 7-helix transmembrane proteins"/>
    <property type="match status" value="1"/>
</dbReference>
<feature type="transmembrane region" description="Helical" evidence="2">
    <location>
        <begin position="51"/>
        <end position="78"/>
    </location>
</feature>
<feature type="transmembrane region" description="Helical" evidence="2">
    <location>
        <begin position="117"/>
        <end position="139"/>
    </location>
</feature>
<keyword evidence="2" id="KW-0472">Membrane</keyword>
<organism evidence="3 4">
    <name type="scientific">Penaeus vannamei</name>
    <name type="common">Whiteleg shrimp</name>
    <name type="synonym">Litopenaeus vannamei</name>
    <dbReference type="NCBI Taxonomy" id="6689"/>
    <lineage>
        <taxon>Eukaryota</taxon>
        <taxon>Metazoa</taxon>
        <taxon>Ecdysozoa</taxon>
        <taxon>Arthropoda</taxon>
        <taxon>Crustacea</taxon>
        <taxon>Multicrustacea</taxon>
        <taxon>Malacostraca</taxon>
        <taxon>Eumalacostraca</taxon>
        <taxon>Eucarida</taxon>
        <taxon>Decapoda</taxon>
        <taxon>Dendrobranchiata</taxon>
        <taxon>Penaeoidea</taxon>
        <taxon>Penaeidae</taxon>
        <taxon>Penaeus</taxon>
    </lineage>
</organism>
<keyword evidence="4" id="KW-1185">Reference proteome</keyword>
<reference evidence="3 4" key="1">
    <citation type="submission" date="2018-04" db="EMBL/GenBank/DDBJ databases">
        <authorList>
            <person name="Zhang X."/>
            <person name="Yuan J."/>
            <person name="Li F."/>
            <person name="Xiang J."/>
        </authorList>
    </citation>
    <scope>NUCLEOTIDE SEQUENCE [LARGE SCALE GENOMIC DNA]</scope>
    <source>
        <tissue evidence="3">Muscle</tissue>
    </source>
</reference>
<keyword evidence="2" id="KW-0812">Transmembrane</keyword>
<dbReference type="AlphaFoldDB" id="A0A423SPG6"/>
<sequence length="295" mass="32513">MTTCTNCTLAAQWKEYALALEVLVSACGVLGTTVCLWCLKTCDKTQAGTKIQLCLLFATNAVVCLFAMPGTAVLELLFLRNRRVERATEVVFVVLYSMTACVDQLALAVIAVYRPTVVVAVEVAVTVPAVVALMLAFVFVNFEMGLSTNNAVGKLMYGVFYLLPITIIATAYCVILSIVGFRRCGRRGDEARVLSWDQISLSLCVLILMNLLLDFPHVTMHLMNVSWKEPSFVIVHAIYRLHFALDPLVFMGLNQRFRQKALQRAFSLVPGRCLPSSSESSDRSQRNTAVAVSVL</sequence>
<feature type="transmembrane region" description="Helical" evidence="2">
    <location>
        <begin position="233"/>
        <end position="253"/>
    </location>
</feature>
<feature type="compositionally biased region" description="Polar residues" evidence="1">
    <location>
        <begin position="286"/>
        <end position="295"/>
    </location>
</feature>
<evidence type="ECO:0008006" key="5">
    <source>
        <dbReference type="Google" id="ProtNLM"/>
    </source>
</evidence>
<accession>A0A423SPG6</accession>
<feature type="transmembrane region" description="Helical" evidence="2">
    <location>
        <begin position="193"/>
        <end position="213"/>
    </location>
</feature>
<evidence type="ECO:0000256" key="2">
    <source>
        <dbReference type="SAM" id="Phobius"/>
    </source>
</evidence>
<dbReference type="EMBL" id="QCYY01002995">
    <property type="protein sequence ID" value="ROT66063.1"/>
    <property type="molecule type" value="Genomic_DNA"/>
</dbReference>
<feature type="transmembrane region" description="Helical" evidence="2">
    <location>
        <begin position="159"/>
        <end position="181"/>
    </location>
</feature>
<evidence type="ECO:0000256" key="1">
    <source>
        <dbReference type="SAM" id="MobiDB-lite"/>
    </source>
</evidence>
<feature type="transmembrane region" description="Helical" evidence="2">
    <location>
        <begin position="16"/>
        <end position="39"/>
    </location>
</feature>
<proteinExistence type="predicted"/>
<reference evidence="3 4" key="2">
    <citation type="submission" date="2019-01" db="EMBL/GenBank/DDBJ databases">
        <title>The decoding of complex shrimp genome reveals the adaptation for benthos swimmer, frequently molting mechanism and breeding impact on genome.</title>
        <authorList>
            <person name="Sun Y."/>
            <person name="Gao Y."/>
            <person name="Yu Y."/>
        </authorList>
    </citation>
    <scope>NUCLEOTIDE SEQUENCE [LARGE SCALE GENOMIC DNA]</scope>
    <source>
        <tissue evidence="3">Muscle</tissue>
    </source>
</reference>
<dbReference type="OrthoDB" id="6359168at2759"/>
<protein>
    <recommendedName>
        <fullName evidence="5">G-protein coupled receptors family 1 profile domain-containing protein</fullName>
    </recommendedName>
</protein>
<feature type="region of interest" description="Disordered" evidence="1">
    <location>
        <begin position="275"/>
        <end position="295"/>
    </location>
</feature>
<comment type="caution">
    <text evidence="3">The sequence shown here is derived from an EMBL/GenBank/DDBJ whole genome shotgun (WGS) entry which is preliminary data.</text>
</comment>
<name>A0A423SPG6_PENVA</name>
<evidence type="ECO:0000313" key="4">
    <source>
        <dbReference type="Proteomes" id="UP000283509"/>
    </source>
</evidence>
<keyword evidence="2" id="KW-1133">Transmembrane helix</keyword>
<evidence type="ECO:0000313" key="3">
    <source>
        <dbReference type="EMBL" id="ROT66063.1"/>
    </source>
</evidence>
<gene>
    <name evidence="3" type="ORF">C7M84_015929</name>
</gene>
<feature type="transmembrane region" description="Helical" evidence="2">
    <location>
        <begin position="90"/>
        <end position="110"/>
    </location>
</feature>